<dbReference type="PANTHER" id="PTHR33067">
    <property type="entry name" value="RNA-DIRECTED DNA POLYMERASE-RELATED"/>
    <property type="match status" value="1"/>
</dbReference>
<accession>A0A2U1M0I5</accession>
<keyword evidence="2" id="KW-1185">Reference proteome</keyword>
<reference evidence="1 2" key="1">
    <citation type="journal article" date="2018" name="Mol. Plant">
        <title>The genome of Artemisia annua provides insight into the evolution of Asteraceae family and artemisinin biosynthesis.</title>
        <authorList>
            <person name="Shen Q."/>
            <person name="Zhang L."/>
            <person name="Liao Z."/>
            <person name="Wang S."/>
            <person name="Yan T."/>
            <person name="Shi P."/>
            <person name="Liu M."/>
            <person name="Fu X."/>
            <person name="Pan Q."/>
            <person name="Wang Y."/>
            <person name="Lv Z."/>
            <person name="Lu X."/>
            <person name="Zhang F."/>
            <person name="Jiang W."/>
            <person name="Ma Y."/>
            <person name="Chen M."/>
            <person name="Hao X."/>
            <person name="Li L."/>
            <person name="Tang Y."/>
            <person name="Lv G."/>
            <person name="Zhou Y."/>
            <person name="Sun X."/>
            <person name="Brodelius P.E."/>
            <person name="Rose J.K.C."/>
            <person name="Tang K."/>
        </authorList>
    </citation>
    <scope>NUCLEOTIDE SEQUENCE [LARGE SCALE GENOMIC DNA]</scope>
    <source>
        <strain evidence="2">cv. Huhao1</strain>
        <tissue evidence="1">Leaf</tissue>
    </source>
</reference>
<proteinExistence type="predicted"/>
<gene>
    <name evidence="1" type="ORF">CTI12_AA431540</name>
</gene>
<dbReference type="EMBL" id="PKPP01006978">
    <property type="protein sequence ID" value="PWA54747.1"/>
    <property type="molecule type" value="Genomic_DNA"/>
</dbReference>
<dbReference type="Pfam" id="PF13650">
    <property type="entry name" value="Asp_protease_2"/>
    <property type="match status" value="1"/>
</dbReference>
<dbReference type="InterPro" id="IPR021109">
    <property type="entry name" value="Peptidase_aspartic_dom_sf"/>
</dbReference>
<sequence>MGMIWVLDLDIKGQLPDKEPNPGKFLLPCTIGNFDMFALADIGASVNMMSFSLFKKLNFINLKKTTSMVEMADMSRTTPKGTVDNILLRINKFIFPGDILVIDMIDECNNNLILGRPFFATSHANIKVFEK</sequence>
<dbReference type="Gene3D" id="2.40.70.10">
    <property type="entry name" value="Acid Proteases"/>
    <property type="match status" value="1"/>
</dbReference>
<organism evidence="1 2">
    <name type="scientific">Artemisia annua</name>
    <name type="common">Sweet wormwood</name>
    <dbReference type="NCBI Taxonomy" id="35608"/>
    <lineage>
        <taxon>Eukaryota</taxon>
        <taxon>Viridiplantae</taxon>
        <taxon>Streptophyta</taxon>
        <taxon>Embryophyta</taxon>
        <taxon>Tracheophyta</taxon>
        <taxon>Spermatophyta</taxon>
        <taxon>Magnoliopsida</taxon>
        <taxon>eudicotyledons</taxon>
        <taxon>Gunneridae</taxon>
        <taxon>Pentapetalae</taxon>
        <taxon>asterids</taxon>
        <taxon>campanulids</taxon>
        <taxon>Asterales</taxon>
        <taxon>Asteraceae</taxon>
        <taxon>Asteroideae</taxon>
        <taxon>Anthemideae</taxon>
        <taxon>Artemisiinae</taxon>
        <taxon>Artemisia</taxon>
    </lineage>
</organism>
<evidence type="ECO:0000313" key="1">
    <source>
        <dbReference type="EMBL" id="PWA54747.1"/>
    </source>
</evidence>
<evidence type="ECO:0008006" key="3">
    <source>
        <dbReference type="Google" id="ProtNLM"/>
    </source>
</evidence>
<evidence type="ECO:0000313" key="2">
    <source>
        <dbReference type="Proteomes" id="UP000245207"/>
    </source>
</evidence>
<comment type="caution">
    <text evidence="1">The sequence shown here is derived from an EMBL/GenBank/DDBJ whole genome shotgun (WGS) entry which is preliminary data.</text>
</comment>
<name>A0A2U1M0I5_ARTAN</name>
<dbReference type="CDD" id="cd00303">
    <property type="entry name" value="retropepsin_like"/>
    <property type="match status" value="1"/>
</dbReference>
<dbReference type="SUPFAM" id="SSF50630">
    <property type="entry name" value="Acid proteases"/>
    <property type="match status" value="1"/>
</dbReference>
<protein>
    <recommendedName>
        <fullName evidence="3">Reverse transcriptase domain-containing protein</fullName>
    </recommendedName>
</protein>
<dbReference type="PANTHER" id="PTHR33067:SF9">
    <property type="entry name" value="RNA-DIRECTED DNA POLYMERASE"/>
    <property type="match status" value="1"/>
</dbReference>
<dbReference type="Proteomes" id="UP000245207">
    <property type="component" value="Unassembled WGS sequence"/>
</dbReference>
<dbReference type="OrthoDB" id="778454at2759"/>
<dbReference type="AlphaFoldDB" id="A0A2U1M0I5"/>